<proteinExistence type="predicted"/>
<gene>
    <name evidence="1" type="ORF">F7725_014987</name>
</gene>
<dbReference type="Proteomes" id="UP000518266">
    <property type="component" value="Unassembled WGS sequence"/>
</dbReference>
<dbReference type="OrthoDB" id="10674727at2759"/>
<organism evidence="1 2">
    <name type="scientific">Dissostichus mawsoni</name>
    <name type="common">Antarctic cod</name>
    <dbReference type="NCBI Taxonomy" id="36200"/>
    <lineage>
        <taxon>Eukaryota</taxon>
        <taxon>Metazoa</taxon>
        <taxon>Chordata</taxon>
        <taxon>Craniata</taxon>
        <taxon>Vertebrata</taxon>
        <taxon>Euteleostomi</taxon>
        <taxon>Actinopterygii</taxon>
        <taxon>Neopterygii</taxon>
        <taxon>Teleostei</taxon>
        <taxon>Neoteleostei</taxon>
        <taxon>Acanthomorphata</taxon>
        <taxon>Eupercaria</taxon>
        <taxon>Perciformes</taxon>
        <taxon>Notothenioidei</taxon>
        <taxon>Nototheniidae</taxon>
        <taxon>Dissostichus</taxon>
    </lineage>
</organism>
<comment type="caution">
    <text evidence="1">The sequence shown here is derived from an EMBL/GenBank/DDBJ whole genome shotgun (WGS) entry which is preliminary data.</text>
</comment>
<evidence type="ECO:0000313" key="1">
    <source>
        <dbReference type="EMBL" id="KAF3848490.1"/>
    </source>
</evidence>
<dbReference type="EMBL" id="JAAKFY010000012">
    <property type="protein sequence ID" value="KAF3848490.1"/>
    <property type="molecule type" value="Genomic_DNA"/>
</dbReference>
<sequence length="370" mass="41447">MEEEGAQLSLSQVVPLLLHLFPSCLRQMNLGLPALLVLGQVFVEHLLLLIQIVLQLLHLPLLQLDFLLQAQVFGELLLLFIQFVLQLLDKLLSLLDKQLPAQLFLSQVFGEPFLLFIQFIHQLLDSSVLQLDFLLQAQVIFLLLHLFEFRLQLLKLSVPAQDFPVQVLGELFLALKEFLLSSLQQVKGHQVALVVLVRELLLLCHHVVQLLLVLALCSFHLLLQTHVKLIQAVYPSISAVDLPVSSISYSSMAVVPDARRDVLSTAGFPRVGDGILNRAVAQPAGVAPVQFPSPRVVQLIERSHHGVLIPARPLSVVEVQVVAAEARVVREDDTWRGDRMCVSKKVISVMTREASIGDELCRWTRPWKLP</sequence>
<name>A0A7J5YGH5_DISMA</name>
<evidence type="ECO:0000313" key="2">
    <source>
        <dbReference type="Proteomes" id="UP000518266"/>
    </source>
</evidence>
<dbReference type="AlphaFoldDB" id="A0A7J5YGH5"/>
<reference evidence="1 2" key="1">
    <citation type="submission" date="2020-03" db="EMBL/GenBank/DDBJ databases">
        <title>Dissostichus mawsoni Genome sequencing and assembly.</title>
        <authorList>
            <person name="Park H."/>
        </authorList>
    </citation>
    <scope>NUCLEOTIDE SEQUENCE [LARGE SCALE GENOMIC DNA]</scope>
    <source>
        <strain evidence="1">DM0001</strain>
        <tissue evidence="1">Muscle</tissue>
    </source>
</reference>
<protein>
    <submittedName>
        <fullName evidence="1">Uncharacterized protein</fullName>
    </submittedName>
</protein>
<keyword evidence="2" id="KW-1185">Reference proteome</keyword>
<accession>A0A7J5YGH5</accession>